<accession>A0A6J6P701</accession>
<evidence type="ECO:0000313" key="1">
    <source>
        <dbReference type="EMBL" id="CAB4694416.1"/>
    </source>
</evidence>
<sequence>MTTTDSFNFKSLICLASRFGRVWAPFNGIPGVPFAKNFSNSRPTCASIRSSSPSKTPRINGRMTFSYKGPLTPCEFNSTSKLEIPALCFWSRKVINARLLFKLPIGARKVEIMFRGFLNGSATTKFLLVVATLTPASIFWSSSSTFNLLTSGYAGLIT</sequence>
<dbReference type="AlphaFoldDB" id="A0A6J6P701"/>
<dbReference type="EMBL" id="CAEZXH010000116">
    <property type="protein sequence ID" value="CAB4694416.1"/>
    <property type="molecule type" value="Genomic_DNA"/>
</dbReference>
<organism evidence="1">
    <name type="scientific">freshwater metagenome</name>
    <dbReference type="NCBI Taxonomy" id="449393"/>
    <lineage>
        <taxon>unclassified sequences</taxon>
        <taxon>metagenomes</taxon>
        <taxon>ecological metagenomes</taxon>
    </lineage>
</organism>
<reference evidence="1" key="1">
    <citation type="submission" date="2020-05" db="EMBL/GenBank/DDBJ databases">
        <authorList>
            <person name="Chiriac C."/>
            <person name="Salcher M."/>
            <person name="Ghai R."/>
            <person name="Kavagutti S V."/>
        </authorList>
    </citation>
    <scope>NUCLEOTIDE SEQUENCE</scope>
</reference>
<gene>
    <name evidence="1" type="ORF">UFOPK2360_01310</name>
</gene>
<protein>
    <submittedName>
        <fullName evidence="1">Unannotated protein</fullName>
    </submittedName>
</protein>
<proteinExistence type="predicted"/>
<name>A0A6J6P701_9ZZZZ</name>